<reference evidence="2 3" key="1">
    <citation type="journal article" date="2019" name="Int. J. Syst. Evol. Microbiol.">
        <title>The Global Catalogue of Microorganisms (GCM) 10K type strain sequencing project: providing services to taxonomists for standard genome sequencing and annotation.</title>
        <authorList>
            <consortium name="The Broad Institute Genomics Platform"/>
            <consortium name="The Broad Institute Genome Sequencing Center for Infectious Disease"/>
            <person name="Wu L."/>
            <person name="Ma J."/>
        </authorList>
    </citation>
    <scope>NUCLEOTIDE SEQUENCE [LARGE SCALE GENOMIC DNA]</scope>
    <source>
        <strain evidence="2 3">JCM 6307</strain>
    </source>
</reference>
<gene>
    <name evidence="2" type="ORF">GCM10010406_19070</name>
</gene>
<keyword evidence="3" id="KW-1185">Reference proteome</keyword>
<dbReference type="EMBL" id="BAAATA010000008">
    <property type="protein sequence ID" value="GAA2482938.1"/>
    <property type="molecule type" value="Genomic_DNA"/>
</dbReference>
<dbReference type="Proteomes" id="UP001501358">
    <property type="component" value="Unassembled WGS sequence"/>
</dbReference>
<evidence type="ECO:0000259" key="1">
    <source>
        <dbReference type="Pfam" id="PF04149"/>
    </source>
</evidence>
<dbReference type="Pfam" id="PF04149">
    <property type="entry name" value="DUF397"/>
    <property type="match status" value="1"/>
</dbReference>
<feature type="domain" description="DUF397" evidence="1">
    <location>
        <begin position="14"/>
        <end position="64"/>
    </location>
</feature>
<comment type="caution">
    <text evidence="2">The sequence shown here is derived from an EMBL/GenBank/DDBJ whole genome shotgun (WGS) entry which is preliminary data.</text>
</comment>
<protein>
    <submittedName>
        <fullName evidence="2">DUF397 domain-containing protein</fullName>
    </submittedName>
</protein>
<dbReference type="RefSeq" id="WP_344382697.1">
    <property type="nucleotide sequence ID" value="NZ_BAAATA010000008.1"/>
</dbReference>
<sequence length="68" mass="7283">MNTEEPAVRGAEPTWFKSSYSGGAGGECVEVAADRCAVRVRDSKDKAGPVLSFSPEEWTAFVEFAARA</sequence>
<evidence type="ECO:0000313" key="2">
    <source>
        <dbReference type="EMBL" id="GAA2482938.1"/>
    </source>
</evidence>
<evidence type="ECO:0000313" key="3">
    <source>
        <dbReference type="Proteomes" id="UP001501358"/>
    </source>
</evidence>
<name>A0ABN3LEM0_9ACTN</name>
<dbReference type="InterPro" id="IPR007278">
    <property type="entry name" value="DUF397"/>
</dbReference>
<accession>A0ABN3LEM0</accession>
<proteinExistence type="predicted"/>
<organism evidence="2 3">
    <name type="scientific">Streptomyces thermolineatus</name>
    <dbReference type="NCBI Taxonomy" id="44033"/>
    <lineage>
        <taxon>Bacteria</taxon>
        <taxon>Bacillati</taxon>
        <taxon>Actinomycetota</taxon>
        <taxon>Actinomycetes</taxon>
        <taxon>Kitasatosporales</taxon>
        <taxon>Streptomycetaceae</taxon>
        <taxon>Streptomyces</taxon>
    </lineage>
</organism>